<feature type="compositionally biased region" description="Polar residues" evidence="1">
    <location>
        <begin position="1"/>
        <end position="10"/>
    </location>
</feature>
<comment type="caution">
    <text evidence="2">The sequence shown here is derived from an EMBL/GenBank/DDBJ whole genome shotgun (WGS) entry which is preliminary data.</text>
</comment>
<protein>
    <submittedName>
        <fullName evidence="2">Uncharacterized protein</fullName>
    </submittedName>
</protein>
<dbReference type="AlphaFoldDB" id="A0A2N5TRQ1"/>
<feature type="compositionally biased region" description="Acidic residues" evidence="1">
    <location>
        <begin position="258"/>
        <end position="273"/>
    </location>
</feature>
<dbReference type="EMBL" id="PGCJ01000454">
    <property type="protein sequence ID" value="PLW28185.1"/>
    <property type="molecule type" value="Genomic_DNA"/>
</dbReference>
<feature type="region of interest" description="Disordered" evidence="1">
    <location>
        <begin position="72"/>
        <end position="94"/>
    </location>
</feature>
<feature type="region of interest" description="Disordered" evidence="1">
    <location>
        <begin position="251"/>
        <end position="273"/>
    </location>
</feature>
<reference evidence="2 3" key="1">
    <citation type="submission" date="2017-11" db="EMBL/GenBank/DDBJ databases">
        <title>De novo assembly and phasing of dikaryotic genomes from two isolates of Puccinia coronata f. sp. avenae, the causal agent of oat crown rust.</title>
        <authorList>
            <person name="Miller M.E."/>
            <person name="Zhang Y."/>
            <person name="Omidvar V."/>
            <person name="Sperschneider J."/>
            <person name="Schwessinger B."/>
            <person name="Raley C."/>
            <person name="Palmer J.M."/>
            <person name="Garnica D."/>
            <person name="Upadhyaya N."/>
            <person name="Rathjen J."/>
            <person name="Taylor J.M."/>
            <person name="Park R.F."/>
            <person name="Dodds P.N."/>
            <person name="Hirsch C.D."/>
            <person name="Kianian S.F."/>
            <person name="Figueroa M."/>
        </authorList>
    </citation>
    <scope>NUCLEOTIDE SEQUENCE [LARGE SCALE GENOMIC DNA]</scope>
    <source>
        <strain evidence="2">12NC29</strain>
    </source>
</reference>
<feature type="compositionally biased region" description="Basic and acidic residues" evidence="1">
    <location>
        <begin position="74"/>
        <end position="94"/>
    </location>
</feature>
<organism evidence="2 3">
    <name type="scientific">Puccinia coronata f. sp. avenae</name>
    <dbReference type="NCBI Taxonomy" id="200324"/>
    <lineage>
        <taxon>Eukaryota</taxon>
        <taxon>Fungi</taxon>
        <taxon>Dikarya</taxon>
        <taxon>Basidiomycota</taxon>
        <taxon>Pucciniomycotina</taxon>
        <taxon>Pucciniomycetes</taxon>
        <taxon>Pucciniales</taxon>
        <taxon>Pucciniaceae</taxon>
        <taxon>Puccinia</taxon>
    </lineage>
</organism>
<sequence>MPVNRPPSSIKTKRKPPASEILHVDPDLMSNKICQRAPNTPLPSSQTIVSEDGSHEPSLDSSEIAWQIQQYDPPSKKDAATNKDAVSHKETKDEEDNKINIKIGFRLFVAGKNKQEKKIWLLINSTEDFSIEVTVGTTTFDEYQKMVINACNKAFPNSGPIIKKDLTARAPQIKWYVTIPKTPNFLKKDKYEVTNHASYSNWVETAYDVSRSEIGLLLKISNPAEAIKRAQREDLLAAQADCEEAVQIAAAKRKASDGDDDNPDPDADDELDPVDWERINTHMKKLYAANLTNVKYDQHLPVYIDPTNPHCYILITLKACQEWARALMARKEGVSAKTPPSSLVYRSLSPAKRAQIAPGGLDGSNSNAITPSNFDLLSTLFASRQYHTTCAEELSDRSLSPPPNEPDMEGYLYFLKIRNKEDVLKKLLANGFDSHKLFKSAGLLRSEVKDLGIPLGVVTALFDNVSKYTRFQSLIQ</sequence>
<accession>A0A2N5TRQ1</accession>
<dbReference type="Proteomes" id="UP000235388">
    <property type="component" value="Unassembled WGS sequence"/>
</dbReference>
<proteinExistence type="predicted"/>
<evidence type="ECO:0000313" key="2">
    <source>
        <dbReference type="EMBL" id="PLW28185.1"/>
    </source>
</evidence>
<evidence type="ECO:0000313" key="3">
    <source>
        <dbReference type="Proteomes" id="UP000235388"/>
    </source>
</evidence>
<name>A0A2N5TRQ1_9BASI</name>
<gene>
    <name evidence="2" type="ORF">PCANC_26983</name>
</gene>
<dbReference type="OrthoDB" id="2507298at2759"/>
<feature type="region of interest" description="Disordered" evidence="1">
    <location>
        <begin position="1"/>
        <end position="60"/>
    </location>
</feature>
<evidence type="ECO:0000256" key="1">
    <source>
        <dbReference type="SAM" id="MobiDB-lite"/>
    </source>
</evidence>
<keyword evidence="3" id="KW-1185">Reference proteome</keyword>